<evidence type="ECO:0000313" key="1">
    <source>
        <dbReference type="EMBL" id="MBK1866961.1"/>
    </source>
</evidence>
<protein>
    <submittedName>
        <fullName evidence="1">50S ribosomal protein L15</fullName>
    </submittedName>
</protein>
<accession>A0ACC5R397</accession>
<dbReference type="Proteomes" id="UP000616151">
    <property type="component" value="Unassembled WGS sequence"/>
</dbReference>
<keyword evidence="1" id="KW-0687">Ribonucleoprotein</keyword>
<dbReference type="EMBL" id="JAENHL010000006">
    <property type="protein sequence ID" value="MBK1866961.1"/>
    <property type="molecule type" value="Genomic_DNA"/>
</dbReference>
<sequence>MRLNQISDNEGARRPRKRLGRGIGSGLGKTAGRGGKGQTARSGGAKAGFEGGQMPIYRRLPKRGFNVPFPVKYNEINLGRIQQAVDAKKIDVSAPVTLDVLVKAGVVTKAQAGLRLLGTGELKAKLAFEVHHASKGAIAAVEKAGGSVKVLKSAKVENEHETKAKAAKTARLEALRAAPADAKEAKPVKEAKAPKQEDKPAAKAKKEEKPAKAK</sequence>
<name>A0ACC5R397_9HYPH</name>
<keyword evidence="1" id="KW-0689">Ribosomal protein</keyword>
<organism evidence="1 2">
    <name type="scientific">Taklimakanibacter albus</name>
    <dbReference type="NCBI Taxonomy" id="2800327"/>
    <lineage>
        <taxon>Bacteria</taxon>
        <taxon>Pseudomonadati</taxon>
        <taxon>Pseudomonadota</taxon>
        <taxon>Alphaproteobacteria</taxon>
        <taxon>Hyphomicrobiales</taxon>
        <taxon>Aestuariivirgaceae</taxon>
        <taxon>Taklimakanibacter</taxon>
    </lineage>
</organism>
<reference evidence="1" key="1">
    <citation type="submission" date="2021-01" db="EMBL/GenBank/DDBJ databases">
        <authorList>
            <person name="Sun Q."/>
        </authorList>
    </citation>
    <scope>NUCLEOTIDE SEQUENCE</scope>
    <source>
        <strain evidence="1">YIM B02566</strain>
    </source>
</reference>
<comment type="caution">
    <text evidence="1">The sequence shown here is derived from an EMBL/GenBank/DDBJ whole genome shotgun (WGS) entry which is preliminary data.</text>
</comment>
<evidence type="ECO:0000313" key="2">
    <source>
        <dbReference type="Proteomes" id="UP000616151"/>
    </source>
</evidence>
<gene>
    <name evidence="1" type="ORF">JHL16_11395</name>
</gene>
<proteinExistence type="predicted"/>
<keyword evidence="2" id="KW-1185">Reference proteome</keyword>